<dbReference type="CDD" id="cd03024">
    <property type="entry name" value="DsbA_FrnE"/>
    <property type="match status" value="1"/>
</dbReference>
<gene>
    <name evidence="2" type="ORF">JNW91_01380</name>
</gene>
<dbReference type="Proteomes" id="UP000601027">
    <property type="component" value="Unassembled WGS sequence"/>
</dbReference>
<sequence>MLIEVFYDVLCPWCYIGKHRLQRVLADFPGRNEVQLRWRSYQLAPDEGRSPGPTAAEAMASWTPPNQLPGRLALIARLGADLGLAIDLDKARPVNTFDAHRLTHFAADHDRSRTLVEALLRAYQTDGRNVADHLVLLELAQEVGLPEDEAGTVLAGHRYADAVTADQRRAAELRVSGVPTLVIDGGRPFSGMQPPEVIRGGLDRAAHTLADAASGIANLHNIILTG</sequence>
<evidence type="ECO:0000313" key="2">
    <source>
        <dbReference type="EMBL" id="MBM0230646.1"/>
    </source>
</evidence>
<dbReference type="SUPFAM" id="SSF52833">
    <property type="entry name" value="Thioredoxin-like"/>
    <property type="match status" value="1"/>
</dbReference>
<evidence type="ECO:0000259" key="1">
    <source>
        <dbReference type="Pfam" id="PF01323"/>
    </source>
</evidence>
<evidence type="ECO:0000313" key="3">
    <source>
        <dbReference type="Proteomes" id="UP000601027"/>
    </source>
</evidence>
<dbReference type="EMBL" id="JAEVHM010000002">
    <property type="protein sequence ID" value="MBM0230646.1"/>
    <property type="molecule type" value="Genomic_DNA"/>
</dbReference>
<organism evidence="2 3">
    <name type="scientific">Micromonospora parastrephiae</name>
    <dbReference type="NCBI Taxonomy" id="2806101"/>
    <lineage>
        <taxon>Bacteria</taxon>
        <taxon>Bacillati</taxon>
        <taxon>Actinomycetota</taxon>
        <taxon>Actinomycetes</taxon>
        <taxon>Micromonosporales</taxon>
        <taxon>Micromonosporaceae</taxon>
        <taxon>Micromonospora</taxon>
    </lineage>
</organism>
<dbReference type="InterPro" id="IPR036249">
    <property type="entry name" value="Thioredoxin-like_sf"/>
</dbReference>
<name>A0ABS1XN01_9ACTN</name>
<dbReference type="Gene3D" id="3.40.30.10">
    <property type="entry name" value="Glutaredoxin"/>
    <property type="match status" value="1"/>
</dbReference>
<keyword evidence="3" id="KW-1185">Reference proteome</keyword>
<dbReference type="InterPro" id="IPR001853">
    <property type="entry name" value="DSBA-like_thioredoxin_dom"/>
</dbReference>
<dbReference type="RefSeq" id="WP_203173126.1">
    <property type="nucleotide sequence ID" value="NZ_JAEVHM010000002.1"/>
</dbReference>
<dbReference type="PANTHER" id="PTHR13887">
    <property type="entry name" value="GLUTATHIONE S-TRANSFERASE KAPPA"/>
    <property type="match status" value="1"/>
</dbReference>
<comment type="caution">
    <text evidence="2">The sequence shown here is derived from an EMBL/GenBank/DDBJ whole genome shotgun (WGS) entry which is preliminary data.</text>
</comment>
<accession>A0ABS1XN01</accession>
<reference evidence="2 3" key="1">
    <citation type="submission" date="2021-01" db="EMBL/GenBank/DDBJ databases">
        <title>Draft genome sequence of Micromonospora sp. strain STR1_7.</title>
        <authorList>
            <person name="Karlyshev A."/>
            <person name="Jawad R."/>
        </authorList>
    </citation>
    <scope>NUCLEOTIDE SEQUENCE [LARGE SCALE GENOMIC DNA]</scope>
    <source>
        <strain evidence="2 3">STR1-7</strain>
    </source>
</reference>
<dbReference type="PANTHER" id="PTHR13887:SF41">
    <property type="entry name" value="THIOREDOXIN SUPERFAMILY PROTEIN"/>
    <property type="match status" value="1"/>
</dbReference>
<proteinExistence type="predicted"/>
<protein>
    <submittedName>
        <fullName evidence="2">DsbA family oxidoreductase</fullName>
    </submittedName>
</protein>
<feature type="domain" description="DSBA-like thioredoxin" evidence="1">
    <location>
        <begin position="3"/>
        <end position="199"/>
    </location>
</feature>
<dbReference type="Pfam" id="PF01323">
    <property type="entry name" value="DSBA"/>
    <property type="match status" value="1"/>
</dbReference>